<proteinExistence type="predicted"/>
<dbReference type="Proteomes" id="UP001149165">
    <property type="component" value="Unassembled WGS sequence"/>
</dbReference>
<gene>
    <name evidence="2" type="ORF">N7456_012268</name>
</gene>
<protein>
    <submittedName>
        <fullName evidence="2">Uncharacterized protein</fullName>
    </submittedName>
</protein>
<dbReference type="AlphaFoldDB" id="A0A9W9K1I6"/>
<evidence type="ECO:0000256" key="1">
    <source>
        <dbReference type="SAM" id="SignalP"/>
    </source>
</evidence>
<keyword evidence="1" id="KW-0732">Signal</keyword>
<sequence length="99" mass="10705">MQFSLLILMSIFGAVATMALPSTIQDTPAPTTCQPFPQDLLSSSTCDDAKSSLDKAERILKTNENIYAAYSTSTNQQCLGRNRQMLAAVKAQKEELCGA</sequence>
<keyword evidence="3" id="KW-1185">Reference proteome</keyword>
<reference evidence="2" key="2">
    <citation type="journal article" date="2023" name="IMA Fungus">
        <title>Comparative genomic study of the Penicillium genus elucidates a diverse pangenome and 15 lateral gene transfer events.</title>
        <authorList>
            <person name="Petersen C."/>
            <person name="Sorensen T."/>
            <person name="Nielsen M.R."/>
            <person name="Sondergaard T.E."/>
            <person name="Sorensen J.L."/>
            <person name="Fitzpatrick D.A."/>
            <person name="Frisvad J.C."/>
            <person name="Nielsen K.L."/>
        </authorList>
    </citation>
    <scope>NUCLEOTIDE SEQUENCE</scope>
    <source>
        <strain evidence="2">IBT 30069</strain>
    </source>
</reference>
<organism evidence="2 3">
    <name type="scientific">Penicillium angulare</name>
    <dbReference type="NCBI Taxonomy" id="116970"/>
    <lineage>
        <taxon>Eukaryota</taxon>
        <taxon>Fungi</taxon>
        <taxon>Dikarya</taxon>
        <taxon>Ascomycota</taxon>
        <taxon>Pezizomycotina</taxon>
        <taxon>Eurotiomycetes</taxon>
        <taxon>Eurotiomycetidae</taxon>
        <taxon>Eurotiales</taxon>
        <taxon>Aspergillaceae</taxon>
        <taxon>Penicillium</taxon>
    </lineage>
</organism>
<evidence type="ECO:0000313" key="3">
    <source>
        <dbReference type="Proteomes" id="UP001149165"/>
    </source>
</evidence>
<feature type="signal peptide" evidence="1">
    <location>
        <begin position="1"/>
        <end position="19"/>
    </location>
</feature>
<evidence type="ECO:0000313" key="2">
    <source>
        <dbReference type="EMBL" id="KAJ5088652.1"/>
    </source>
</evidence>
<feature type="chain" id="PRO_5040943394" evidence="1">
    <location>
        <begin position="20"/>
        <end position="99"/>
    </location>
</feature>
<name>A0A9W9K1I6_9EURO</name>
<reference evidence="2" key="1">
    <citation type="submission" date="2022-11" db="EMBL/GenBank/DDBJ databases">
        <authorList>
            <person name="Petersen C."/>
        </authorList>
    </citation>
    <scope>NUCLEOTIDE SEQUENCE</scope>
    <source>
        <strain evidence="2">IBT 30069</strain>
    </source>
</reference>
<accession>A0A9W9K1I6</accession>
<dbReference type="EMBL" id="JAPQKH010000007">
    <property type="protein sequence ID" value="KAJ5088652.1"/>
    <property type="molecule type" value="Genomic_DNA"/>
</dbReference>
<comment type="caution">
    <text evidence="2">The sequence shown here is derived from an EMBL/GenBank/DDBJ whole genome shotgun (WGS) entry which is preliminary data.</text>
</comment>